<accession>A0ABQ9ZSK3</accession>
<protein>
    <submittedName>
        <fullName evidence="1">Uncharacterized protein</fullName>
    </submittedName>
</protein>
<proteinExistence type="predicted"/>
<evidence type="ECO:0000313" key="2">
    <source>
        <dbReference type="Proteomes" id="UP001234178"/>
    </source>
</evidence>
<gene>
    <name evidence="1" type="ORF">OUZ56_030437</name>
</gene>
<dbReference type="Proteomes" id="UP001234178">
    <property type="component" value="Unassembled WGS sequence"/>
</dbReference>
<evidence type="ECO:0000313" key="1">
    <source>
        <dbReference type="EMBL" id="KAK4015459.1"/>
    </source>
</evidence>
<organism evidence="1 2">
    <name type="scientific">Daphnia magna</name>
    <dbReference type="NCBI Taxonomy" id="35525"/>
    <lineage>
        <taxon>Eukaryota</taxon>
        <taxon>Metazoa</taxon>
        <taxon>Ecdysozoa</taxon>
        <taxon>Arthropoda</taxon>
        <taxon>Crustacea</taxon>
        <taxon>Branchiopoda</taxon>
        <taxon>Diplostraca</taxon>
        <taxon>Cladocera</taxon>
        <taxon>Anomopoda</taxon>
        <taxon>Daphniidae</taxon>
        <taxon>Daphnia</taxon>
    </lineage>
</organism>
<keyword evidence="2" id="KW-1185">Reference proteome</keyword>
<reference evidence="1 2" key="1">
    <citation type="journal article" date="2023" name="Nucleic Acids Res.">
        <title>The hologenome of Daphnia magna reveals possible DNA methylation and microbiome-mediated evolution of the host genome.</title>
        <authorList>
            <person name="Chaturvedi A."/>
            <person name="Li X."/>
            <person name="Dhandapani V."/>
            <person name="Marshall H."/>
            <person name="Kissane S."/>
            <person name="Cuenca-Cambronero M."/>
            <person name="Asole G."/>
            <person name="Calvet F."/>
            <person name="Ruiz-Romero M."/>
            <person name="Marangio P."/>
            <person name="Guigo R."/>
            <person name="Rago D."/>
            <person name="Mirbahai L."/>
            <person name="Eastwood N."/>
            <person name="Colbourne J.K."/>
            <person name="Zhou J."/>
            <person name="Mallon E."/>
            <person name="Orsini L."/>
        </authorList>
    </citation>
    <scope>NUCLEOTIDE SEQUENCE [LARGE SCALE GENOMIC DNA]</scope>
    <source>
        <strain evidence="1">LRV0_1</strain>
    </source>
</reference>
<dbReference type="EMBL" id="JAOYFB010000005">
    <property type="protein sequence ID" value="KAK4015459.1"/>
    <property type="molecule type" value="Genomic_DNA"/>
</dbReference>
<name>A0ABQ9ZSK3_9CRUS</name>
<sequence>MSGEWEINFEQRWADENFIQLKTLKDMDLLVKKIKQRLSSIGIEEAIEPNITPLTESEKALLLHVVLYGAFYPNYFTRDAVSGQIDEFEDLKSLSGLDPFSTVRLQGFTFCEPHKAYGPQMLNNISNFPIKWC</sequence>
<comment type="caution">
    <text evidence="1">The sequence shown here is derived from an EMBL/GenBank/DDBJ whole genome shotgun (WGS) entry which is preliminary data.</text>
</comment>